<dbReference type="EMBL" id="JAUHHV010000010">
    <property type="protein sequence ID" value="KAK1411427.1"/>
    <property type="molecule type" value="Genomic_DNA"/>
</dbReference>
<evidence type="ECO:0000259" key="1">
    <source>
        <dbReference type="Pfam" id="PF03101"/>
    </source>
</evidence>
<reference evidence="3" key="1">
    <citation type="journal article" date="2023" name="bioRxiv">
        <title>Improved chromosome-level genome assembly for marigold (Tagetes erecta).</title>
        <authorList>
            <person name="Jiang F."/>
            <person name="Yuan L."/>
            <person name="Wang S."/>
            <person name="Wang H."/>
            <person name="Xu D."/>
            <person name="Wang A."/>
            <person name="Fan W."/>
        </authorList>
    </citation>
    <scope>NUCLEOTIDE SEQUENCE</scope>
    <source>
        <strain evidence="3">WSJ</strain>
        <tissue evidence="3">Leaf</tissue>
    </source>
</reference>
<dbReference type="Pfam" id="PF03101">
    <property type="entry name" value="FAR1"/>
    <property type="match status" value="1"/>
</dbReference>
<evidence type="ECO:0000313" key="3">
    <source>
        <dbReference type="EMBL" id="KAK1411427.1"/>
    </source>
</evidence>
<keyword evidence="4" id="KW-1185">Reference proteome</keyword>
<evidence type="ECO:0000259" key="2">
    <source>
        <dbReference type="Pfam" id="PF10551"/>
    </source>
</evidence>
<comment type="caution">
    <text evidence="3">The sequence shown here is derived from an EMBL/GenBank/DDBJ whole genome shotgun (WGS) entry which is preliminary data.</text>
</comment>
<dbReference type="InterPro" id="IPR004330">
    <property type="entry name" value="FAR1_DNA_bnd_dom"/>
</dbReference>
<name>A0AAD8JVP2_TARER</name>
<dbReference type="Proteomes" id="UP001229421">
    <property type="component" value="Unassembled WGS sequence"/>
</dbReference>
<dbReference type="AlphaFoldDB" id="A0AAD8JVP2"/>
<dbReference type="PANTHER" id="PTHR47718:SF12">
    <property type="entry name" value="PROTEIN FAR1-RELATED SEQUENCE"/>
    <property type="match status" value="1"/>
</dbReference>
<protein>
    <recommendedName>
        <fullName evidence="5">Protein FAR1-RELATED SEQUENCE</fullName>
    </recommendedName>
</protein>
<evidence type="ECO:0000313" key="4">
    <source>
        <dbReference type="Proteomes" id="UP001229421"/>
    </source>
</evidence>
<dbReference type="PANTHER" id="PTHR47718">
    <property type="entry name" value="OS01G0519700 PROTEIN"/>
    <property type="match status" value="1"/>
</dbReference>
<dbReference type="InterPro" id="IPR018289">
    <property type="entry name" value="MULE_transposase_dom"/>
</dbReference>
<feature type="domain" description="MULE transposase" evidence="2">
    <location>
        <begin position="214"/>
        <end position="250"/>
    </location>
</feature>
<sequence>MFKMYAEKVGFSVRKGQTKCWNNVDTHKYLRCTKARKPQSNHKFDTLDKGSLKQKRRSRFTTCDCKVHILLNFDSGKNEWFLVNFYEYHNHPLVSSINRDLNKVSRKLPLSTKQYIRNMSINSVGPVKARRFLVSLMGEVHNVRGTVTDFKNFSQSIRIFIGDRDLQMILERLREHLESLTNFFFDFVVQNGKLRSVFWADEISKLNYEAFGDVLAFDATYQTNKYNMIFVPFTGVDNKKNCVIFGAGLIFD</sequence>
<evidence type="ECO:0008006" key="5">
    <source>
        <dbReference type="Google" id="ProtNLM"/>
    </source>
</evidence>
<dbReference type="Pfam" id="PF10551">
    <property type="entry name" value="MULE"/>
    <property type="match status" value="1"/>
</dbReference>
<gene>
    <name evidence="3" type="ORF">QVD17_37976</name>
</gene>
<accession>A0AAD8JVP2</accession>
<proteinExistence type="predicted"/>
<feature type="domain" description="FAR1" evidence="1">
    <location>
        <begin position="2"/>
        <end position="94"/>
    </location>
</feature>
<organism evidence="3 4">
    <name type="scientific">Tagetes erecta</name>
    <name type="common">African marigold</name>
    <dbReference type="NCBI Taxonomy" id="13708"/>
    <lineage>
        <taxon>Eukaryota</taxon>
        <taxon>Viridiplantae</taxon>
        <taxon>Streptophyta</taxon>
        <taxon>Embryophyta</taxon>
        <taxon>Tracheophyta</taxon>
        <taxon>Spermatophyta</taxon>
        <taxon>Magnoliopsida</taxon>
        <taxon>eudicotyledons</taxon>
        <taxon>Gunneridae</taxon>
        <taxon>Pentapetalae</taxon>
        <taxon>asterids</taxon>
        <taxon>campanulids</taxon>
        <taxon>Asterales</taxon>
        <taxon>Asteraceae</taxon>
        <taxon>Asteroideae</taxon>
        <taxon>Heliantheae alliance</taxon>
        <taxon>Tageteae</taxon>
        <taxon>Tagetes</taxon>
    </lineage>
</organism>